<comment type="caution">
    <text evidence="3">The sequence shown here is derived from an EMBL/GenBank/DDBJ whole genome shotgun (WGS) entry which is preliminary data.</text>
</comment>
<evidence type="ECO:0000313" key="3">
    <source>
        <dbReference type="EMBL" id="CAD6272396.1"/>
    </source>
</evidence>
<dbReference type="InterPro" id="IPR036047">
    <property type="entry name" value="F-box-like_dom_sf"/>
</dbReference>
<sequence>MEPTGVPIGESSDDASRSGEASVMAAPELVDDLVCEILLRIPAGQPECLVRASLVCKSWRHVISDPAFRRRYRAFHRARLRIVCPRVPLDNLIGEFV</sequence>
<proteinExistence type="predicted"/>
<dbReference type="PANTHER" id="PTHR32133">
    <property type="entry name" value="OS07G0120400 PROTEIN"/>
    <property type="match status" value="1"/>
</dbReference>
<name>A0A811RRI9_9POAL</name>
<protein>
    <recommendedName>
        <fullName evidence="2">F-box domain-containing protein</fullName>
    </recommendedName>
</protein>
<gene>
    <name evidence="3" type="ORF">NCGR_LOCUS55671</name>
</gene>
<dbReference type="AlphaFoldDB" id="A0A811RRI9"/>
<keyword evidence="4" id="KW-1185">Reference proteome</keyword>
<dbReference type="EMBL" id="CAJGYO010000016">
    <property type="protein sequence ID" value="CAD6272396.1"/>
    <property type="molecule type" value="Genomic_DNA"/>
</dbReference>
<dbReference type="SMART" id="SM00256">
    <property type="entry name" value="FBOX"/>
    <property type="match status" value="1"/>
</dbReference>
<dbReference type="OrthoDB" id="687793at2759"/>
<feature type="region of interest" description="Disordered" evidence="1">
    <location>
        <begin position="1"/>
        <end position="22"/>
    </location>
</feature>
<dbReference type="SUPFAM" id="SSF81383">
    <property type="entry name" value="F-box domain"/>
    <property type="match status" value="1"/>
</dbReference>
<dbReference type="Pfam" id="PF00646">
    <property type="entry name" value="F-box"/>
    <property type="match status" value="1"/>
</dbReference>
<evidence type="ECO:0000259" key="2">
    <source>
        <dbReference type="SMART" id="SM00256"/>
    </source>
</evidence>
<dbReference type="Gene3D" id="1.20.1280.50">
    <property type="match status" value="1"/>
</dbReference>
<dbReference type="PANTHER" id="PTHR32133:SF408">
    <property type="entry name" value="OS07G0120400 PROTEIN"/>
    <property type="match status" value="1"/>
</dbReference>
<dbReference type="InterPro" id="IPR001810">
    <property type="entry name" value="F-box_dom"/>
</dbReference>
<reference evidence="3" key="1">
    <citation type="submission" date="2020-10" db="EMBL/GenBank/DDBJ databases">
        <authorList>
            <person name="Han B."/>
            <person name="Lu T."/>
            <person name="Zhao Q."/>
            <person name="Huang X."/>
            <person name="Zhao Y."/>
        </authorList>
    </citation>
    <scope>NUCLEOTIDE SEQUENCE</scope>
</reference>
<evidence type="ECO:0000313" key="4">
    <source>
        <dbReference type="Proteomes" id="UP000604825"/>
    </source>
</evidence>
<accession>A0A811RRI9</accession>
<organism evidence="3 4">
    <name type="scientific">Miscanthus lutarioriparius</name>
    <dbReference type="NCBI Taxonomy" id="422564"/>
    <lineage>
        <taxon>Eukaryota</taxon>
        <taxon>Viridiplantae</taxon>
        <taxon>Streptophyta</taxon>
        <taxon>Embryophyta</taxon>
        <taxon>Tracheophyta</taxon>
        <taxon>Spermatophyta</taxon>
        <taxon>Magnoliopsida</taxon>
        <taxon>Liliopsida</taxon>
        <taxon>Poales</taxon>
        <taxon>Poaceae</taxon>
        <taxon>PACMAD clade</taxon>
        <taxon>Panicoideae</taxon>
        <taxon>Andropogonodae</taxon>
        <taxon>Andropogoneae</taxon>
        <taxon>Saccharinae</taxon>
        <taxon>Miscanthus</taxon>
    </lineage>
</organism>
<dbReference type="Proteomes" id="UP000604825">
    <property type="component" value="Unassembled WGS sequence"/>
</dbReference>
<feature type="domain" description="F-box" evidence="2">
    <location>
        <begin position="29"/>
        <end position="72"/>
    </location>
</feature>
<evidence type="ECO:0000256" key="1">
    <source>
        <dbReference type="SAM" id="MobiDB-lite"/>
    </source>
</evidence>